<organism evidence="3 4">
    <name type="scientific">Actinocorallia longicatena</name>
    <dbReference type="NCBI Taxonomy" id="111803"/>
    <lineage>
        <taxon>Bacteria</taxon>
        <taxon>Bacillati</taxon>
        <taxon>Actinomycetota</taxon>
        <taxon>Actinomycetes</taxon>
        <taxon>Streptosporangiales</taxon>
        <taxon>Thermomonosporaceae</taxon>
        <taxon>Actinocorallia</taxon>
    </lineage>
</organism>
<dbReference type="InterPro" id="IPR050237">
    <property type="entry name" value="ATP-dep_AMP-bd_enzyme"/>
</dbReference>
<dbReference type="SUPFAM" id="SSF56801">
    <property type="entry name" value="Acetyl-CoA synthetase-like"/>
    <property type="match status" value="1"/>
</dbReference>
<dbReference type="Pfam" id="PF13193">
    <property type="entry name" value="AMP-binding_C"/>
    <property type="match status" value="1"/>
</dbReference>
<dbReference type="Gene3D" id="3.30.300.30">
    <property type="match status" value="1"/>
</dbReference>
<keyword evidence="3" id="KW-0436">Ligase</keyword>
<dbReference type="InterPro" id="IPR000873">
    <property type="entry name" value="AMP-dep_synth/lig_dom"/>
</dbReference>
<proteinExistence type="predicted"/>
<dbReference type="Gene3D" id="3.40.50.12780">
    <property type="entry name" value="N-terminal domain of ligase-like"/>
    <property type="match status" value="1"/>
</dbReference>
<dbReference type="GO" id="GO:0016874">
    <property type="term" value="F:ligase activity"/>
    <property type="evidence" value="ECO:0007669"/>
    <property type="project" value="UniProtKB-KW"/>
</dbReference>
<dbReference type="RefSeq" id="WP_344825235.1">
    <property type="nucleotide sequence ID" value="NZ_BAAAUV010000004.1"/>
</dbReference>
<protein>
    <submittedName>
        <fullName evidence="3">Fatty-acid--CoA ligase FadD5</fullName>
    </submittedName>
</protein>
<keyword evidence="4" id="KW-1185">Reference proteome</keyword>
<dbReference type="PANTHER" id="PTHR43767">
    <property type="entry name" value="LONG-CHAIN-FATTY-ACID--COA LIGASE"/>
    <property type="match status" value="1"/>
</dbReference>
<evidence type="ECO:0000313" key="4">
    <source>
        <dbReference type="Proteomes" id="UP001501237"/>
    </source>
</evidence>
<evidence type="ECO:0000259" key="1">
    <source>
        <dbReference type="Pfam" id="PF00501"/>
    </source>
</evidence>
<reference evidence="4" key="1">
    <citation type="journal article" date="2019" name="Int. J. Syst. Evol. Microbiol.">
        <title>The Global Catalogue of Microorganisms (GCM) 10K type strain sequencing project: providing services to taxonomists for standard genome sequencing and annotation.</title>
        <authorList>
            <consortium name="The Broad Institute Genomics Platform"/>
            <consortium name="The Broad Institute Genome Sequencing Center for Infectious Disease"/>
            <person name="Wu L."/>
            <person name="Ma J."/>
        </authorList>
    </citation>
    <scope>NUCLEOTIDE SEQUENCE [LARGE SCALE GENOMIC DNA]</scope>
    <source>
        <strain evidence="4">JCM 9377</strain>
    </source>
</reference>
<feature type="domain" description="AMP-binding enzyme C-terminal" evidence="2">
    <location>
        <begin position="438"/>
        <end position="514"/>
    </location>
</feature>
<sequence length="524" mass="55063">MVTPPVPRVTGGRTSLPGAGQHWIDQILRHAHQSPERIAFRFGERAITWDALNRRIRRFAGALAAAGVGPGDRVAVLMGNRPEMIETVLAANVLGAIAVPVNFRLTAQEAAYVLADSGAVALVADADLAPLAASVRGSLSGPAVFVAAGGAADALSHEAIMEGPDLPVPAVLIDERAPALIMYTSGATGRPKGAVLSHLNLHAQAGTVIRHWRLFRDDDVNLCASPMFHIAAIGSIAPMIALGGTTVIMPSGRFDPGGLLGAVERWSVTHLFLVPAQWQELVALPEAGRRAASLRVMCWGAAPASVTLLTAMAEAFPGVANVATFGQTEMSPVTCVLDGDDALARIGSVGRPVATTSVRIVDDAMNDVPRGEVGEIVYRGPGVMTGYWNDPAATAEALRGGWFHSGDLVREDPDGFLYVVDRKKDMIISGGENIYCAEVENALAAHPAVADVAVVGAPHPRWGETPVAVVVARDPSAPPSLDDLTAWCRDRLAPYKKPTRLLLVDALPRNASGKVLKPALRALL</sequence>
<dbReference type="InterPro" id="IPR045851">
    <property type="entry name" value="AMP-bd_C_sf"/>
</dbReference>
<evidence type="ECO:0000313" key="3">
    <source>
        <dbReference type="EMBL" id="GAA3205316.1"/>
    </source>
</evidence>
<name>A0ABP6Q5Z7_9ACTN</name>
<gene>
    <name evidence="3" type="primary">fadD5</name>
    <name evidence="3" type="ORF">GCM10010468_20250</name>
</gene>
<dbReference type="InterPro" id="IPR042099">
    <property type="entry name" value="ANL_N_sf"/>
</dbReference>
<dbReference type="InterPro" id="IPR025110">
    <property type="entry name" value="AMP-bd_C"/>
</dbReference>
<dbReference type="PANTHER" id="PTHR43767:SF7">
    <property type="entry name" value="MEDIUM_LONG-CHAIN-FATTY-ACID--COA LIGASE FADD8"/>
    <property type="match status" value="1"/>
</dbReference>
<accession>A0ABP6Q5Z7</accession>
<dbReference type="EMBL" id="BAAAUV010000004">
    <property type="protein sequence ID" value="GAA3205316.1"/>
    <property type="molecule type" value="Genomic_DNA"/>
</dbReference>
<comment type="caution">
    <text evidence="3">The sequence shown here is derived from an EMBL/GenBank/DDBJ whole genome shotgun (WGS) entry which is preliminary data.</text>
</comment>
<dbReference type="Proteomes" id="UP001501237">
    <property type="component" value="Unassembled WGS sequence"/>
</dbReference>
<dbReference type="Pfam" id="PF00501">
    <property type="entry name" value="AMP-binding"/>
    <property type="match status" value="1"/>
</dbReference>
<feature type="domain" description="AMP-dependent synthetase/ligase" evidence="1">
    <location>
        <begin position="29"/>
        <end position="388"/>
    </location>
</feature>
<evidence type="ECO:0000259" key="2">
    <source>
        <dbReference type="Pfam" id="PF13193"/>
    </source>
</evidence>